<evidence type="ECO:0000313" key="1">
    <source>
        <dbReference type="EMBL" id="GES77899.1"/>
    </source>
</evidence>
<organism evidence="1 2">
    <name type="scientific">Rhizophagus clarus</name>
    <dbReference type="NCBI Taxonomy" id="94130"/>
    <lineage>
        <taxon>Eukaryota</taxon>
        <taxon>Fungi</taxon>
        <taxon>Fungi incertae sedis</taxon>
        <taxon>Mucoromycota</taxon>
        <taxon>Glomeromycotina</taxon>
        <taxon>Glomeromycetes</taxon>
        <taxon>Glomerales</taxon>
        <taxon>Glomeraceae</taxon>
        <taxon>Rhizophagus</taxon>
    </lineage>
</organism>
<evidence type="ECO:0000313" key="2">
    <source>
        <dbReference type="Proteomes" id="UP000615446"/>
    </source>
</evidence>
<comment type="caution">
    <text evidence="1">The sequence shown here is derived from an EMBL/GenBank/DDBJ whole genome shotgun (WGS) entry which is preliminary data.</text>
</comment>
<dbReference type="AlphaFoldDB" id="A0A8H3QIG3"/>
<name>A0A8H3QIG3_9GLOM</name>
<reference evidence="1" key="1">
    <citation type="submission" date="2019-10" db="EMBL/GenBank/DDBJ databases">
        <title>Conservation and host-specific expression of non-tandemly repeated heterogenous ribosome RNA gene in arbuscular mycorrhizal fungi.</title>
        <authorList>
            <person name="Maeda T."/>
            <person name="Kobayashi Y."/>
            <person name="Nakagawa T."/>
            <person name="Ezawa T."/>
            <person name="Yamaguchi K."/>
            <person name="Bino T."/>
            <person name="Nishimoto Y."/>
            <person name="Shigenobu S."/>
            <person name="Kawaguchi M."/>
        </authorList>
    </citation>
    <scope>NUCLEOTIDE SEQUENCE</scope>
    <source>
        <strain evidence="1">HR1</strain>
    </source>
</reference>
<dbReference type="OrthoDB" id="2395223at2759"/>
<dbReference type="EMBL" id="BLAL01000034">
    <property type="protein sequence ID" value="GES77899.1"/>
    <property type="molecule type" value="Genomic_DNA"/>
</dbReference>
<dbReference type="Proteomes" id="UP000615446">
    <property type="component" value="Unassembled WGS sequence"/>
</dbReference>
<sequence length="140" mass="16629">MPDLIYVSTNKSHIVSTDHSVVTAYFSYNNIFRIKAIAIAKRHNIQRIKFFVDKQCQELADHKRRVINSVLNHQRKCIMLDKILISNNGQMELCLDPDVINKEVTNHFQNATGKKFDEIQMQSRWQQQYQPIEWIDPKWQ</sequence>
<gene>
    <name evidence="1" type="ORF">RCL2_000522700</name>
</gene>
<protein>
    <submittedName>
        <fullName evidence="1">Uncharacterized protein</fullName>
    </submittedName>
</protein>
<accession>A0A8H3QIG3</accession>
<proteinExistence type="predicted"/>